<evidence type="ECO:0000256" key="1">
    <source>
        <dbReference type="SAM" id="MobiDB-lite"/>
    </source>
</evidence>
<dbReference type="AlphaFoldDB" id="A0ABD5STN9"/>
<comment type="caution">
    <text evidence="2">The sequence shown here is derived from an EMBL/GenBank/DDBJ whole genome shotgun (WGS) entry which is preliminary data.</text>
</comment>
<organism evidence="2 3">
    <name type="scientific">Natrinema soli</name>
    <dbReference type="NCBI Taxonomy" id="1930624"/>
    <lineage>
        <taxon>Archaea</taxon>
        <taxon>Methanobacteriati</taxon>
        <taxon>Methanobacteriota</taxon>
        <taxon>Stenosarchaea group</taxon>
        <taxon>Halobacteria</taxon>
        <taxon>Halobacteriales</taxon>
        <taxon>Natrialbaceae</taxon>
        <taxon>Natrinema</taxon>
    </lineage>
</organism>
<sequence length="119" mass="13033">MSEPDDVLGQTTRNDLEQKIDGEIPVGHLPFWQVAGTPRRTEPGRAIPFSDGQRVIATLEGGRIWFSPLEEVDDELPDDAPSRGFTSVDPAEGPASRCESGAANSPLRWPILHDGEMIR</sequence>
<evidence type="ECO:0000313" key="2">
    <source>
        <dbReference type="EMBL" id="MFC6768338.1"/>
    </source>
</evidence>
<name>A0ABD5STN9_9EURY</name>
<gene>
    <name evidence="2" type="ORF">ACFQE6_26045</name>
</gene>
<dbReference type="RefSeq" id="WP_273741129.1">
    <property type="nucleotide sequence ID" value="NZ_JAQIVI010000533.1"/>
</dbReference>
<keyword evidence="3" id="KW-1185">Reference proteome</keyword>
<dbReference type="EMBL" id="JBHSWV010000533">
    <property type="protein sequence ID" value="MFC6768338.1"/>
    <property type="molecule type" value="Genomic_DNA"/>
</dbReference>
<evidence type="ECO:0000313" key="3">
    <source>
        <dbReference type="Proteomes" id="UP001596383"/>
    </source>
</evidence>
<proteinExistence type="predicted"/>
<dbReference type="Proteomes" id="UP001596383">
    <property type="component" value="Unassembled WGS sequence"/>
</dbReference>
<accession>A0ABD5STN9</accession>
<protein>
    <submittedName>
        <fullName evidence="2">Uncharacterized protein</fullName>
    </submittedName>
</protein>
<feature type="region of interest" description="Disordered" evidence="1">
    <location>
        <begin position="73"/>
        <end position="106"/>
    </location>
</feature>
<reference evidence="2 3" key="1">
    <citation type="journal article" date="2019" name="Int. J. Syst. Evol. Microbiol.">
        <title>The Global Catalogue of Microorganisms (GCM) 10K type strain sequencing project: providing services to taxonomists for standard genome sequencing and annotation.</title>
        <authorList>
            <consortium name="The Broad Institute Genomics Platform"/>
            <consortium name="The Broad Institute Genome Sequencing Center for Infectious Disease"/>
            <person name="Wu L."/>
            <person name="Ma J."/>
        </authorList>
    </citation>
    <scope>NUCLEOTIDE SEQUENCE [LARGE SCALE GENOMIC DNA]</scope>
    <source>
        <strain evidence="2 3">LMG 29247</strain>
    </source>
</reference>